<dbReference type="HOGENOM" id="CLU_009418_0_0_1"/>
<dbReference type="Gene3D" id="4.10.240.10">
    <property type="entry name" value="Zn(2)-C6 fungal-type DNA-binding domain"/>
    <property type="match status" value="1"/>
</dbReference>
<evidence type="ECO:0000313" key="10">
    <source>
        <dbReference type="Proteomes" id="UP000000314"/>
    </source>
</evidence>
<evidence type="ECO:0000313" key="9">
    <source>
        <dbReference type="EMBL" id="CAY70547.1"/>
    </source>
</evidence>
<evidence type="ECO:0000259" key="8">
    <source>
        <dbReference type="PROSITE" id="PS50048"/>
    </source>
</evidence>
<dbReference type="EMBL" id="FN392321">
    <property type="protein sequence ID" value="CAY70547.1"/>
    <property type="molecule type" value="Genomic_DNA"/>
</dbReference>
<dbReference type="SUPFAM" id="SSF57701">
    <property type="entry name" value="Zn2/Cys6 DNA-binding domain"/>
    <property type="match status" value="1"/>
</dbReference>
<keyword evidence="10" id="KW-1185">Reference proteome</keyword>
<dbReference type="OMA" id="LTFNRQP"/>
<protein>
    <recommendedName>
        <fullName evidence="8">Zn(2)-C6 fungal-type domain-containing protein</fullName>
    </recommendedName>
</protein>
<feature type="compositionally biased region" description="Polar residues" evidence="7">
    <location>
        <begin position="29"/>
        <end position="38"/>
    </location>
</feature>
<dbReference type="PANTHER" id="PTHR31845:SF19">
    <property type="entry name" value="TRANSCRIPTION FACTOR DOMAIN-CONTAINING PROTEIN"/>
    <property type="match status" value="1"/>
</dbReference>
<accession>C4R4R1</accession>
<name>C4R4R1_KOMPG</name>
<dbReference type="Pfam" id="PF00172">
    <property type="entry name" value="Zn_clus"/>
    <property type="match status" value="1"/>
</dbReference>
<keyword evidence="5" id="KW-0804">Transcription</keyword>
<evidence type="ECO:0000256" key="2">
    <source>
        <dbReference type="ARBA" id="ARBA00022723"/>
    </source>
</evidence>
<evidence type="ECO:0000256" key="4">
    <source>
        <dbReference type="ARBA" id="ARBA00023125"/>
    </source>
</evidence>
<comment type="subcellular location">
    <subcellularLocation>
        <location evidence="1">Nucleus</location>
    </subcellularLocation>
</comment>
<dbReference type="GO" id="GO:0006351">
    <property type="term" value="P:DNA-templated transcription"/>
    <property type="evidence" value="ECO:0007669"/>
    <property type="project" value="InterPro"/>
</dbReference>
<dbReference type="GO" id="GO:0000981">
    <property type="term" value="F:DNA-binding transcription factor activity, RNA polymerase II-specific"/>
    <property type="evidence" value="ECO:0007669"/>
    <property type="project" value="InterPro"/>
</dbReference>
<dbReference type="PROSITE" id="PS50048">
    <property type="entry name" value="ZN2_CY6_FUNGAL_2"/>
    <property type="match status" value="1"/>
</dbReference>
<feature type="domain" description="Zn(2)-C6 fungal-type" evidence="8">
    <location>
        <begin position="56"/>
        <end position="90"/>
    </location>
</feature>
<feature type="compositionally biased region" description="Low complexity" evidence="7">
    <location>
        <begin position="403"/>
        <end position="416"/>
    </location>
</feature>
<evidence type="ECO:0000256" key="1">
    <source>
        <dbReference type="ARBA" id="ARBA00004123"/>
    </source>
</evidence>
<dbReference type="GO" id="GO:0005634">
    <property type="term" value="C:nucleus"/>
    <property type="evidence" value="ECO:0007669"/>
    <property type="project" value="UniProtKB-SubCell"/>
</dbReference>
<dbReference type="SMART" id="SM00906">
    <property type="entry name" value="Fungal_trans"/>
    <property type="match status" value="1"/>
</dbReference>
<reference evidence="9 10" key="1">
    <citation type="journal article" date="2009" name="Nat. Biotechnol.">
        <title>Genome sequence of the recombinant protein production host Pichia pastoris.</title>
        <authorList>
            <person name="De Schutter K."/>
            <person name="Lin Y.C."/>
            <person name="Tiels P."/>
            <person name="Van Hecke A."/>
            <person name="Glinka S."/>
            <person name="Weber-Lehmann J."/>
            <person name="Rouze P."/>
            <person name="Van de Peer Y."/>
            <person name="Callewaert N."/>
        </authorList>
    </citation>
    <scope>NUCLEOTIDE SEQUENCE [LARGE SCALE GENOMIC DNA]</scope>
    <source>
        <strain evidence="10">GS115 / ATCC 20864</strain>
    </source>
</reference>
<dbReference type="InterPro" id="IPR051089">
    <property type="entry name" value="prtT"/>
</dbReference>
<keyword evidence="2" id="KW-0479">Metal-binding</keyword>
<proteinExistence type="predicted"/>
<dbReference type="InParanoid" id="C4R4R1"/>
<dbReference type="SMR" id="C4R4R1"/>
<feature type="compositionally biased region" description="Polar residues" evidence="7">
    <location>
        <begin position="417"/>
        <end position="426"/>
    </location>
</feature>
<evidence type="ECO:0000256" key="6">
    <source>
        <dbReference type="ARBA" id="ARBA00023242"/>
    </source>
</evidence>
<dbReference type="KEGG" id="ppa:PAS_chr3_0499"/>
<dbReference type="STRING" id="644223.C4R4R1"/>
<dbReference type="OrthoDB" id="4060227at2759"/>
<dbReference type="CDD" id="cd12148">
    <property type="entry name" value="fungal_TF_MHR"/>
    <property type="match status" value="1"/>
</dbReference>
<sequence>MSDKDIPSSLTISPWSIKPAAKKKKISQDKTNSSTAPNTHLYGKVIRHDKEKRNKACNSCRKSKIKCESSLEQDNAPCKRCLNHGLQCVYEYKIPSYKVIGGSSVNEVLDNSKNNFRPTEKADISKILNPQSSQVLTTSTNQASETPIQNSNNQGWKSSVENRLQNFDSTLTDILSLLRDRQNGKSQEPSISATIDSILTLEDAHILFDYFDTNITPQLFGFDLSSYSVNELRATSPILFITICCISSIHHIDFKHIHESLKGLLEKLSQDVLQNPPNNEVEAFNTIIALCISGFWFQKNQIFTGLALQLAKNMNLNVPVRKNKRKRRNSNSRSISDKDRLKLWYLLFILDGHQSLAFNRQPLLSSNDPALTHSRQLLSSESVRDKYCEALRENPSTELILNGSPPGSSSDTDSPSKVTNGSSTSDQSHELKYSDLRLVSQVEYNQAISEVFRGNAWDLLTPASFGIPFKSNVELDKWMVQWTVLLSPMHSNNIWSSKSTLIYYNFAKMHINSLSVRKLHTDGSSFPEWKDDEDEDDESLSNTEYENKRAQVSICKENSHSSDSDDSDSDDEFITHSPVVSQRESLKVSSQIAVSAAETVLNLVLSDNDIISALRFVPVHVHVMLYYAAMLVINSPTLLRTHFTGSKNHKGKKEDPNLTAVKIVKKLRNLIYHHKPIDRKFAEIVILGLDKLLADKHSTLKNESSVDPSTLQKVFNVLHEDEINFREESKLAEKIFAWPGTNHGHP</sequence>
<dbReference type="eggNOG" id="ENOG502QW6D">
    <property type="taxonomic scope" value="Eukaryota"/>
</dbReference>
<dbReference type="GO" id="GO:0008270">
    <property type="term" value="F:zinc ion binding"/>
    <property type="evidence" value="ECO:0007669"/>
    <property type="project" value="InterPro"/>
</dbReference>
<dbReference type="AlphaFoldDB" id="C4R4R1"/>
<gene>
    <name evidence="9" type="ordered locus">PAS_chr3_0499</name>
</gene>
<dbReference type="Proteomes" id="UP000000314">
    <property type="component" value="Chromosome 3"/>
</dbReference>
<feature type="compositionally biased region" description="Acidic residues" evidence="7">
    <location>
        <begin position="530"/>
        <end position="539"/>
    </location>
</feature>
<keyword evidence="6" id="KW-0539">Nucleus</keyword>
<dbReference type="SMART" id="SM00066">
    <property type="entry name" value="GAL4"/>
    <property type="match status" value="1"/>
</dbReference>
<organism evidence="9 10">
    <name type="scientific">Komagataella phaffii (strain GS115 / ATCC 20864)</name>
    <name type="common">Yeast</name>
    <name type="synonym">Pichia pastoris</name>
    <dbReference type="NCBI Taxonomy" id="644223"/>
    <lineage>
        <taxon>Eukaryota</taxon>
        <taxon>Fungi</taxon>
        <taxon>Dikarya</taxon>
        <taxon>Ascomycota</taxon>
        <taxon>Saccharomycotina</taxon>
        <taxon>Pichiomycetes</taxon>
        <taxon>Pichiales</taxon>
        <taxon>Pichiaceae</taxon>
        <taxon>Komagataella</taxon>
    </lineage>
</organism>
<feature type="region of interest" description="Disordered" evidence="7">
    <location>
        <begin position="1"/>
        <end position="39"/>
    </location>
</feature>
<dbReference type="PROSITE" id="PS00463">
    <property type="entry name" value="ZN2_CY6_FUNGAL_1"/>
    <property type="match status" value="1"/>
</dbReference>
<dbReference type="GeneID" id="8199868"/>
<dbReference type="CDD" id="cd00067">
    <property type="entry name" value="GAL4"/>
    <property type="match status" value="1"/>
</dbReference>
<keyword evidence="3" id="KW-0805">Transcription regulation</keyword>
<dbReference type="InterPro" id="IPR036864">
    <property type="entry name" value="Zn2-C6_fun-type_DNA-bd_sf"/>
</dbReference>
<keyword evidence="4" id="KW-0238">DNA-binding</keyword>
<evidence type="ECO:0000256" key="3">
    <source>
        <dbReference type="ARBA" id="ARBA00023015"/>
    </source>
</evidence>
<evidence type="ECO:0000256" key="7">
    <source>
        <dbReference type="SAM" id="MobiDB-lite"/>
    </source>
</evidence>
<feature type="region of interest" description="Disordered" evidence="7">
    <location>
        <begin position="523"/>
        <end position="573"/>
    </location>
</feature>
<dbReference type="RefSeq" id="XP_002492726.1">
    <property type="nucleotide sequence ID" value="XM_002492681.1"/>
</dbReference>
<feature type="region of interest" description="Disordered" evidence="7">
    <location>
        <begin position="397"/>
        <end position="429"/>
    </location>
</feature>
<evidence type="ECO:0000256" key="5">
    <source>
        <dbReference type="ARBA" id="ARBA00023163"/>
    </source>
</evidence>
<dbReference type="InterPro" id="IPR007219">
    <property type="entry name" value="XnlR_reg_dom"/>
</dbReference>
<dbReference type="InterPro" id="IPR001138">
    <property type="entry name" value="Zn2Cys6_DnaBD"/>
</dbReference>
<dbReference type="PANTHER" id="PTHR31845">
    <property type="entry name" value="FINGER DOMAIN PROTEIN, PUTATIVE-RELATED"/>
    <property type="match status" value="1"/>
</dbReference>
<dbReference type="GO" id="GO:0000976">
    <property type="term" value="F:transcription cis-regulatory region binding"/>
    <property type="evidence" value="ECO:0007669"/>
    <property type="project" value="TreeGrafter"/>
</dbReference>